<proteinExistence type="predicted"/>
<dbReference type="AlphaFoldDB" id="A0A7L8ACJ7"/>
<feature type="transmembrane region" description="Helical" evidence="1">
    <location>
        <begin position="5"/>
        <end position="23"/>
    </location>
</feature>
<keyword evidence="1" id="KW-1133">Transmembrane helix</keyword>
<dbReference type="InterPro" id="IPR043727">
    <property type="entry name" value="Lmo0937-like"/>
</dbReference>
<dbReference type="RefSeq" id="WP_140422714.1">
    <property type="nucleotide sequence ID" value="NZ_CP061813.1"/>
</dbReference>
<accession>A0A7L8ACJ7</accession>
<keyword evidence="1" id="KW-0812">Transmembrane</keyword>
<name>A0A7L8ACJ7_9FLAO</name>
<keyword evidence="1" id="KW-0472">Membrane</keyword>
<evidence type="ECO:0000313" key="3">
    <source>
        <dbReference type="Proteomes" id="UP000516764"/>
    </source>
</evidence>
<reference evidence="2 3" key="1">
    <citation type="journal article" date="2016" name="Int. J. Syst. Evol. Microbiol.">
        <title>Polaribacter haliotis sp. nov., isolated from the gut of abalone Haliotis discus hannai.</title>
        <authorList>
            <person name="Kim Y.O."/>
            <person name="Park I.S."/>
            <person name="Park S."/>
            <person name="Nam B.H."/>
            <person name="Park J.M."/>
            <person name="Kim D.G."/>
            <person name="Yoon J.H."/>
        </authorList>
    </citation>
    <scope>NUCLEOTIDE SEQUENCE [LARGE SCALE GENOMIC DNA]</scope>
    <source>
        <strain evidence="2 3">KCTC 52418</strain>
    </source>
</reference>
<dbReference type="NCBIfam" id="NF033488">
    <property type="entry name" value="lmo0937_fam_TM"/>
    <property type="match status" value="1"/>
</dbReference>
<dbReference type="Proteomes" id="UP000516764">
    <property type="component" value="Chromosome"/>
</dbReference>
<gene>
    <name evidence="2" type="ORF">H9I45_10255</name>
</gene>
<protein>
    <submittedName>
        <fullName evidence="2">Lmo0937 family membrane protein</fullName>
    </submittedName>
</protein>
<feature type="transmembrane region" description="Helical" evidence="1">
    <location>
        <begin position="29"/>
        <end position="47"/>
    </location>
</feature>
<dbReference type="EMBL" id="CP061813">
    <property type="protein sequence ID" value="QOD59733.1"/>
    <property type="molecule type" value="Genomic_DNA"/>
</dbReference>
<dbReference type="Pfam" id="PF18919">
    <property type="entry name" value="DUF5670"/>
    <property type="match status" value="1"/>
</dbReference>
<evidence type="ECO:0000256" key="1">
    <source>
        <dbReference type="SAM" id="Phobius"/>
    </source>
</evidence>
<keyword evidence="3" id="KW-1185">Reference proteome</keyword>
<sequence length="50" mass="5534">MKTLLYTITILVIIIWALGFFVYAVGSLLIHLLLILSVVLAIAGYKIKNS</sequence>
<dbReference type="KEGG" id="phal:H9I45_10255"/>
<evidence type="ECO:0000313" key="2">
    <source>
        <dbReference type="EMBL" id="QOD59733.1"/>
    </source>
</evidence>
<organism evidence="2 3">
    <name type="scientific">Polaribacter haliotis</name>
    <dbReference type="NCBI Taxonomy" id="1888915"/>
    <lineage>
        <taxon>Bacteria</taxon>
        <taxon>Pseudomonadati</taxon>
        <taxon>Bacteroidota</taxon>
        <taxon>Flavobacteriia</taxon>
        <taxon>Flavobacteriales</taxon>
        <taxon>Flavobacteriaceae</taxon>
    </lineage>
</organism>